<comment type="caution">
    <text evidence="2">The sequence shown here is derived from an EMBL/GenBank/DDBJ whole genome shotgun (WGS) entry which is preliminary data.</text>
</comment>
<dbReference type="AlphaFoldDB" id="A0A845DR24"/>
<reference evidence="2 3" key="1">
    <citation type="submission" date="2019-11" db="EMBL/GenBank/DDBJ databases">
        <title>Genome sequences of 17 halophilic strains isolated from different environments.</title>
        <authorList>
            <person name="Furrow R.E."/>
        </authorList>
    </citation>
    <scope>NUCLEOTIDE SEQUENCE [LARGE SCALE GENOMIC DNA]</scope>
    <source>
        <strain evidence="2 3">22511_23_Filter</strain>
    </source>
</reference>
<gene>
    <name evidence="2" type="ORF">GLW04_02955</name>
</gene>
<feature type="transmembrane region" description="Helical" evidence="1">
    <location>
        <begin position="70"/>
        <end position="90"/>
    </location>
</feature>
<evidence type="ECO:0000313" key="3">
    <source>
        <dbReference type="Proteomes" id="UP000460949"/>
    </source>
</evidence>
<dbReference type="EMBL" id="WMET01000001">
    <property type="protein sequence ID" value="MYL18832.1"/>
    <property type="molecule type" value="Genomic_DNA"/>
</dbReference>
<sequence>MMPVCRNCGNEWPWKDTQRLSIRRDRGAVCQFCGEKQFQSRKSMRKVSLFHLLPSLVLPFALVMDVSIVSGLALLFTAEAVFLSAFPWMVELTNQEEPIW</sequence>
<keyword evidence="1" id="KW-1133">Transmembrane helix</keyword>
<organism evidence="2 3">
    <name type="scientific">Halobacillus litoralis</name>
    <dbReference type="NCBI Taxonomy" id="45668"/>
    <lineage>
        <taxon>Bacteria</taxon>
        <taxon>Bacillati</taxon>
        <taxon>Bacillota</taxon>
        <taxon>Bacilli</taxon>
        <taxon>Bacillales</taxon>
        <taxon>Bacillaceae</taxon>
        <taxon>Halobacillus</taxon>
    </lineage>
</organism>
<dbReference type="InterPro" id="IPR026369">
    <property type="entry name" value="CxxC_20_CxxC"/>
</dbReference>
<evidence type="ECO:0000313" key="2">
    <source>
        <dbReference type="EMBL" id="MYL18832.1"/>
    </source>
</evidence>
<accession>A0A845DR24</accession>
<evidence type="ECO:0000256" key="1">
    <source>
        <dbReference type="SAM" id="Phobius"/>
    </source>
</evidence>
<dbReference type="Proteomes" id="UP000460949">
    <property type="component" value="Unassembled WGS sequence"/>
</dbReference>
<keyword evidence="1" id="KW-0812">Transmembrane</keyword>
<name>A0A845DR24_9BACI</name>
<keyword evidence="1" id="KW-0472">Membrane</keyword>
<dbReference type="NCBIfam" id="TIGR04104">
    <property type="entry name" value="cxxc_20_cxxc"/>
    <property type="match status" value="1"/>
</dbReference>
<protein>
    <recommendedName>
        <fullName evidence="4">Cxxc_20_cxxc protein</fullName>
    </recommendedName>
</protein>
<feature type="transmembrane region" description="Helical" evidence="1">
    <location>
        <begin position="47"/>
        <end position="64"/>
    </location>
</feature>
<proteinExistence type="predicted"/>
<evidence type="ECO:0008006" key="4">
    <source>
        <dbReference type="Google" id="ProtNLM"/>
    </source>
</evidence>